<organism evidence="5 6">
    <name type="scientific">Forsythia ovata</name>
    <dbReference type="NCBI Taxonomy" id="205694"/>
    <lineage>
        <taxon>Eukaryota</taxon>
        <taxon>Viridiplantae</taxon>
        <taxon>Streptophyta</taxon>
        <taxon>Embryophyta</taxon>
        <taxon>Tracheophyta</taxon>
        <taxon>Spermatophyta</taxon>
        <taxon>Magnoliopsida</taxon>
        <taxon>eudicotyledons</taxon>
        <taxon>Gunneridae</taxon>
        <taxon>Pentapetalae</taxon>
        <taxon>asterids</taxon>
        <taxon>lamiids</taxon>
        <taxon>Lamiales</taxon>
        <taxon>Oleaceae</taxon>
        <taxon>Forsythieae</taxon>
        <taxon>Forsythia</taxon>
    </lineage>
</organism>
<gene>
    <name evidence="5" type="ORF">Fot_55493</name>
</gene>
<comment type="similarity">
    <text evidence="2">Belongs to the CENP-C/MIF2 family.</text>
</comment>
<reference evidence="6" key="1">
    <citation type="submission" date="2024-07" db="EMBL/GenBank/DDBJ databases">
        <title>Two chromosome-level genome assemblies of Korean endemic species Abeliophyllum distichum and Forsythia ovata (Oleaceae).</title>
        <authorList>
            <person name="Jang H."/>
        </authorList>
    </citation>
    <scope>NUCLEOTIDE SEQUENCE [LARGE SCALE GENOMIC DNA]</scope>
</reference>
<accession>A0ABD1P498</accession>
<keyword evidence="6" id="KW-1185">Reference proteome</keyword>
<comment type="subcellular location">
    <subcellularLocation>
        <location evidence="1">Nucleus</location>
    </subcellularLocation>
</comment>
<dbReference type="PANTHER" id="PTHR16684:SF11">
    <property type="entry name" value="CENTROMERE PROTEIN C"/>
    <property type="match status" value="1"/>
</dbReference>
<proteinExistence type="inferred from homology"/>
<evidence type="ECO:0000256" key="4">
    <source>
        <dbReference type="SAM" id="MobiDB-lite"/>
    </source>
</evidence>
<dbReference type="GO" id="GO:0005634">
    <property type="term" value="C:nucleus"/>
    <property type="evidence" value="ECO:0007669"/>
    <property type="project" value="UniProtKB-SubCell"/>
</dbReference>
<feature type="region of interest" description="Disordered" evidence="4">
    <location>
        <begin position="167"/>
        <end position="188"/>
    </location>
</feature>
<feature type="region of interest" description="Disordered" evidence="4">
    <location>
        <begin position="1"/>
        <end position="42"/>
    </location>
</feature>
<keyword evidence="3" id="KW-0539">Nucleus</keyword>
<feature type="region of interest" description="Disordered" evidence="4">
    <location>
        <begin position="453"/>
        <end position="544"/>
    </location>
</feature>
<comment type="caution">
    <text evidence="5">The sequence shown here is derived from an EMBL/GenBank/DDBJ whole genome shotgun (WGS) entry which is preliminary data.</text>
</comment>
<feature type="compositionally biased region" description="Polar residues" evidence="4">
    <location>
        <begin position="479"/>
        <end position="497"/>
    </location>
</feature>
<feature type="compositionally biased region" description="Polar residues" evidence="4">
    <location>
        <begin position="535"/>
        <end position="544"/>
    </location>
</feature>
<dbReference type="InterPro" id="IPR028386">
    <property type="entry name" value="CENP-C/Mif2/cnp3"/>
</dbReference>
<name>A0ABD1P498_9LAMI</name>
<feature type="compositionally biased region" description="Polar residues" evidence="4">
    <location>
        <begin position="639"/>
        <end position="652"/>
    </location>
</feature>
<evidence type="ECO:0000313" key="5">
    <source>
        <dbReference type="EMBL" id="KAL2458704.1"/>
    </source>
</evidence>
<evidence type="ECO:0000313" key="6">
    <source>
        <dbReference type="Proteomes" id="UP001604277"/>
    </source>
</evidence>
<evidence type="ECO:0000256" key="1">
    <source>
        <dbReference type="ARBA" id="ARBA00004123"/>
    </source>
</evidence>
<dbReference type="EMBL" id="JBFOLJ010000027">
    <property type="protein sequence ID" value="KAL2458704.1"/>
    <property type="molecule type" value="Genomic_DNA"/>
</dbReference>
<sequence length="755" mass="83504">MASDSLISDSVDPLQGINGPSLFPRTIRASTDRPIPSDSKDLDSIHHFMKSLKELRSPEKLRNEAKRIMNGTSHLCSNFANINETVSINCTVAAKGKAKPQERRPGLALARKRARFSLKPDVSCQASVTLEPTLNVDQLEDPDRFFDAYERLENAKKEIRKHLGDRTNNLNEYKPSTNARHRRPGILGKSYNYKHRYSAAPSENDDTLMSSQEIVEQDILDAPKHDSQQKIIDPTPSPNTDLQEVELAGSTTVAENKVNYILDELLSCNNEDLDGDGALNLLQERLQIKPPDLDKLCMPGPHHVGRIDVMALGENFSKPCNNSPVIDTLLKSVLGEPLIEHEQVAQNPINHGASPTPPRNPVSSLSSLKNLQSNPLRDPLSPPKVNLSAPPSVSPVQPINKLHGQVELKDSSMSSKLKSCIDIEIREPTISNMDSHKMINGSSGSLLDMSVDENASRKKANSRPNEVPECNVEEETVVGNLNGSEKRVTQNSTNDGASPTPPRNLVASLSSLKKRNLQSNHPRDPLSPLKVNRLAPTSVSPVQQINKRHGQIELKNSSMSSKLKSCIDIEIREPTLSNVDSQKVRNGSSGNLTDPLVGENARRQNANGDSRPNEASDCNVEEATVVGNLNGNDAMDSPSRMQQFETEQQPQTRDIRTWKSNKEAGENRLRKAHPLRKSLAESGTSFETGVRRSKRIRMRPLEYWKGERFLYGRVNESLKLVAVKYISPEKGDGMLKVRPYISSIDKGILEQAAGH</sequence>
<protein>
    <submittedName>
        <fullName evidence="5">Centromere protein C-like</fullName>
    </submittedName>
</protein>
<feature type="region of interest" description="Disordered" evidence="4">
    <location>
        <begin position="348"/>
        <end position="397"/>
    </location>
</feature>
<feature type="compositionally biased region" description="Low complexity" evidence="4">
    <location>
        <begin position="363"/>
        <end position="376"/>
    </location>
</feature>
<evidence type="ECO:0000256" key="3">
    <source>
        <dbReference type="ARBA" id="ARBA00023242"/>
    </source>
</evidence>
<evidence type="ECO:0000256" key="2">
    <source>
        <dbReference type="ARBA" id="ARBA00010291"/>
    </source>
</evidence>
<feature type="compositionally biased region" description="Polar residues" evidence="4">
    <location>
        <begin position="578"/>
        <end position="592"/>
    </location>
</feature>
<feature type="compositionally biased region" description="Polar residues" evidence="4">
    <location>
        <begin position="167"/>
        <end position="178"/>
    </location>
</feature>
<feature type="region of interest" description="Disordered" evidence="4">
    <location>
        <begin position="578"/>
        <end position="653"/>
    </location>
</feature>
<dbReference type="PANTHER" id="PTHR16684">
    <property type="entry name" value="CENTROMERE PROTEIN C"/>
    <property type="match status" value="1"/>
</dbReference>
<dbReference type="Proteomes" id="UP001604277">
    <property type="component" value="Unassembled WGS sequence"/>
</dbReference>
<dbReference type="AlphaFoldDB" id="A0ABD1P498"/>
<dbReference type="GO" id="GO:0000779">
    <property type="term" value="C:condensed chromosome, centromeric region"/>
    <property type="evidence" value="ECO:0007669"/>
    <property type="project" value="UniProtKB-ARBA"/>
</dbReference>